<dbReference type="AlphaFoldDB" id="A0A1M7ISQ4"/>
<evidence type="ECO:0000313" key="2">
    <source>
        <dbReference type="Proteomes" id="UP000184260"/>
    </source>
</evidence>
<accession>A0A1M7ISQ4</accession>
<dbReference type="Gene3D" id="2.60.40.1120">
    <property type="entry name" value="Carboxypeptidase-like, regulatory domain"/>
    <property type="match status" value="1"/>
</dbReference>
<proteinExistence type="predicted"/>
<name>A0A1M7ISQ4_9FLAO</name>
<evidence type="ECO:0008006" key="3">
    <source>
        <dbReference type="Google" id="ProtNLM"/>
    </source>
</evidence>
<gene>
    <name evidence="1" type="ORF">SAMN05443669_103622</name>
</gene>
<reference evidence="2" key="1">
    <citation type="submission" date="2016-11" db="EMBL/GenBank/DDBJ databases">
        <authorList>
            <person name="Varghese N."/>
            <person name="Submissions S."/>
        </authorList>
    </citation>
    <scope>NUCLEOTIDE SEQUENCE [LARGE SCALE GENOMIC DNA]</scope>
    <source>
        <strain evidence="2">DSM 3661</strain>
    </source>
</reference>
<protein>
    <recommendedName>
        <fullName evidence="3">CarboxypepD_reg-like domain-containing protein</fullName>
    </recommendedName>
</protein>
<dbReference type="Proteomes" id="UP000184260">
    <property type="component" value="Unassembled WGS sequence"/>
</dbReference>
<dbReference type="SUPFAM" id="SSF56935">
    <property type="entry name" value="Porins"/>
    <property type="match status" value="1"/>
</dbReference>
<keyword evidence="2" id="KW-1185">Reference proteome</keyword>
<dbReference type="InterPro" id="IPR008969">
    <property type="entry name" value="CarboxyPept-like_regulatory"/>
</dbReference>
<evidence type="ECO:0000313" key="1">
    <source>
        <dbReference type="EMBL" id="SHM43653.1"/>
    </source>
</evidence>
<dbReference type="SUPFAM" id="SSF49464">
    <property type="entry name" value="Carboxypeptidase regulatory domain-like"/>
    <property type="match status" value="1"/>
</dbReference>
<dbReference type="RefSeq" id="WP_073354825.1">
    <property type="nucleotide sequence ID" value="NZ_FRBU01000036.1"/>
</dbReference>
<organism evidence="1 2">
    <name type="scientific">Flavobacterium xanthum</name>
    <dbReference type="NCBI Taxonomy" id="69322"/>
    <lineage>
        <taxon>Bacteria</taxon>
        <taxon>Pseudomonadati</taxon>
        <taxon>Bacteroidota</taxon>
        <taxon>Flavobacteriia</taxon>
        <taxon>Flavobacteriales</taxon>
        <taxon>Flavobacteriaceae</taxon>
        <taxon>Flavobacterium</taxon>
    </lineage>
</organism>
<sequence length="871" mass="100000">MQKIIFLFFWFASISVNSQEIVLTGTITDKEGLGIQNASIILLDSNNDSVDYAFTDVKGNYSLSYQKGNLSSLKLEVSCLGYSKTYKLIGVLSQVQNFVLERKVETLREVVVEANQKIKKEQDTTTIKTASFTNKTEQTLEDVLKKLPGIEVQQDGSIKAHGVAIDKLLIEGEDMFNKNYKLLTKNLDANVLDAVQIIDDYEDNPVLKKLNNSDKVALNLKLKKGKKNIWFGNVTLGAGIVSENRWKESLNLGLIRKEIKLFYLADYNNLGEKATDLVSSNVIENDIFGEDRLEYSAKSLFTINSNEIGLFSKTQSVFNNAFLNSLSFTKKIKKNLSLRGSAYLTNDIQNQNSFAETNYNFGSNPISFTENSFYNRRSSLASTELELKYYPNDKNYITNLFLFKEHPTHTNNNLLFNSNQINQSSKNDNYTFYNHFNHTLQLDRNKVLNNYIYFGYDKMEENTKIVSPLLNSFLEVNSGDAIHQKSNNSLFYIGEKTKLIAQFGNFDITNSLQFEYSKEIFANQFTITEQRFSNYENNLNFNKIKLDFDNALRYNFSKKINFTASLIVKNTNFNTTIGNKNFWIVNPTISLNIKKTGFGNFAVSYSENNDLPEINQLTSNFQLIDYRSFFKGTNFQNPIKNSVSQFTYSIYQDQKRFSVNTGLIYMKSKTILNTISTITNDFNFSSSLLTPGGDNFNFNFSVVNYLRKLKLASKIETIQNWNSTPISVNSDVFLILKNYSNTIKYTATTYFKKGINLDGGFAYHFNKSEFDSSTNENNTKDIFLNLNVDISKVLLAECKNASYFVNSQNYTFSNLVLNYNPEQSRFSYRLVFNNMFNEDKFTFVTLNNFTFYQSSVDLVPRYLLGTVKYRF</sequence>
<dbReference type="OrthoDB" id="603275at2"/>
<dbReference type="STRING" id="69322.SAMN05443669_103622"/>
<dbReference type="EMBL" id="FRBU01000036">
    <property type="protein sequence ID" value="SHM43653.1"/>
    <property type="molecule type" value="Genomic_DNA"/>
</dbReference>